<dbReference type="PANTHER" id="PTHR35046">
    <property type="entry name" value="ZINC KNUCKLE (CCHC-TYPE) FAMILY PROTEIN"/>
    <property type="match status" value="1"/>
</dbReference>
<sequence length="192" mass="22643">MELYMLRVSIREEERTIIARFLSSLSIEFRDKVELFPYRDLNDLVQLCIKVKQQIRRKFSLKKELSYSSHYKKDLKKECYSFKSYPKSEPSKERRDKGKSFLEKETTNTSYRTSSIKCFKCLERYHIASQCSTKKTMILRGKDHYSSKNETTSSSTFNDSEKKGGKALVERKLIHVMALQKKLHLATTKIGR</sequence>
<protein>
    <recommendedName>
        <fullName evidence="3">CCHC-type domain-containing protein</fullName>
    </recommendedName>
</protein>
<dbReference type="Proteomes" id="UP000075243">
    <property type="component" value="Unassembled WGS sequence"/>
</dbReference>
<dbReference type="Gramene" id="C.cajan_44226.t">
    <property type="protein sequence ID" value="C.cajan_44226.t.cds1"/>
    <property type="gene ID" value="C.cajan_44226"/>
</dbReference>
<evidence type="ECO:0000313" key="2">
    <source>
        <dbReference type="Proteomes" id="UP000075243"/>
    </source>
</evidence>
<name>A0A151QUS3_CAJCA</name>
<evidence type="ECO:0008006" key="3">
    <source>
        <dbReference type="Google" id="ProtNLM"/>
    </source>
</evidence>
<reference evidence="1" key="1">
    <citation type="journal article" date="2012" name="Nat. Biotechnol.">
        <title>Draft genome sequence of pigeonpea (Cajanus cajan), an orphan legume crop of resource-poor farmers.</title>
        <authorList>
            <person name="Varshney R.K."/>
            <person name="Chen W."/>
            <person name="Li Y."/>
            <person name="Bharti A.K."/>
            <person name="Saxena R.K."/>
            <person name="Schlueter J.A."/>
            <person name="Donoghue M.T."/>
            <person name="Azam S."/>
            <person name="Fan G."/>
            <person name="Whaley A.M."/>
            <person name="Farmer A.D."/>
            <person name="Sheridan J."/>
            <person name="Iwata A."/>
            <person name="Tuteja R."/>
            <person name="Penmetsa R.V."/>
            <person name="Wu W."/>
            <person name="Upadhyaya H.D."/>
            <person name="Yang S.P."/>
            <person name="Shah T."/>
            <person name="Saxena K.B."/>
            <person name="Michael T."/>
            <person name="McCombie W.R."/>
            <person name="Yang B."/>
            <person name="Zhang G."/>
            <person name="Yang H."/>
            <person name="Wang J."/>
            <person name="Spillane C."/>
            <person name="Cook D.R."/>
            <person name="May G.D."/>
            <person name="Xu X."/>
            <person name="Jackson S.A."/>
        </authorList>
    </citation>
    <scope>NUCLEOTIDE SEQUENCE [LARGE SCALE GENOMIC DNA]</scope>
</reference>
<evidence type="ECO:0000313" key="1">
    <source>
        <dbReference type="EMBL" id="KYP34024.1"/>
    </source>
</evidence>
<dbReference type="AlphaFoldDB" id="A0A151QUS3"/>
<organism evidence="1 2">
    <name type="scientific">Cajanus cajan</name>
    <name type="common">Pigeon pea</name>
    <name type="synonym">Cajanus indicus</name>
    <dbReference type="NCBI Taxonomy" id="3821"/>
    <lineage>
        <taxon>Eukaryota</taxon>
        <taxon>Viridiplantae</taxon>
        <taxon>Streptophyta</taxon>
        <taxon>Embryophyta</taxon>
        <taxon>Tracheophyta</taxon>
        <taxon>Spermatophyta</taxon>
        <taxon>Magnoliopsida</taxon>
        <taxon>eudicotyledons</taxon>
        <taxon>Gunneridae</taxon>
        <taxon>Pentapetalae</taxon>
        <taxon>rosids</taxon>
        <taxon>fabids</taxon>
        <taxon>Fabales</taxon>
        <taxon>Fabaceae</taxon>
        <taxon>Papilionoideae</taxon>
        <taxon>50 kb inversion clade</taxon>
        <taxon>NPAAA clade</taxon>
        <taxon>indigoferoid/millettioid clade</taxon>
        <taxon>Phaseoleae</taxon>
        <taxon>Cajanus</taxon>
    </lineage>
</organism>
<dbReference type="PANTHER" id="PTHR35046:SF9">
    <property type="entry name" value="RNA-DIRECTED DNA POLYMERASE"/>
    <property type="match status" value="1"/>
</dbReference>
<accession>A0A151QUS3</accession>
<proteinExistence type="predicted"/>
<keyword evidence="2" id="KW-1185">Reference proteome</keyword>
<dbReference type="EMBL" id="KQ484705">
    <property type="protein sequence ID" value="KYP34024.1"/>
    <property type="molecule type" value="Genomic_DNA"/>
</dbReference>
<gene>
    <name evidence="1" type="ORF">KK1_045068</name>
</gene>